<organism evidence="3 4">
    <name type="scientific">Arthrobotrys conoides</name>
    <dbReference type="NCBI Taxonomy" id="74498"/>
    <lineage>
        <taxon>Eukaryota</taxon>
        <taxon>Fungi</taxon>
        <taxon>Dikarya</taxon>
        <taxon>Ascomycota</taxon>
        <taxon>Pezizomycotina</taxon>
        <taxon>Orbiliomycetes</taxon>
        <taxon>Orbiliales</taxon>
        <taxon>Orbiliaceae</taxon>
        <taxon>Arthrobotrys</taxon>
    </lineage>
</organism>
<proteinExistence type="predicted"/>
<comment type="caution">
    <text evidence="3">The sequence shown here is derived from an EMBL/GenBank/DDBJ whole genome shotgun (WGS) entry which is preliminary data.</text>
</comment>
<gene>
    <name evidence="3" type="ORF">TWF506_005458</name>
</gene>
<dbReference type="Pfam" id="PF20516">
    <property type="entry name" value="PDDEXK_12"/>
    <property type="match status" value="1"/>
</dbReference>
<feature type="compositionally biased region" description="Basic and acidic residues" evidence="1">
    <location>
        <begin position="27"/>
        <end position="45"/>
    </location>
</feature>
<evidence type="ECO:0000313" key="3">
    <source>
        <dbReference type="EMBL" id="KAK6518298.1"/>
    </source>
</evidence>
<feature type="compositionally biased region" description="Low complexity" evidence="1">
    <location>
        <begin position="105"/>
        <end position="123"/>
    </location>
</feature>
<name>A0AAN8NTL8_9PEZI</name>
<reference evidence="3 4" key="1">
    <citation type="submission" date="2019-10" db="EMBL/GenBank/DDBJ databases">
        <authorList>
            <person name="Palmer J.M."/>
        </authorList>
    </citation>
    <scope>NUCLEOTIDE SEQUENCE [LARGE SCALE GENOMIC DNA]</scope>
    <source>
        <strain evidence="3 4">TWF506</strain>
    </source>
</reference>
<evidence type="ECO:0000259" key="2">
    <source>
        <dbReference type="Pfam" id="PF20516"/>
    </source>
</evidence>
<accession>A0AAN8NTL8</accession>
<feature type="region of interest" description="Disordered" evidence="1">
    <location>
        <begin position="98"/>
        <end position="131"/>
    </location>
</feature>
<keyword evidence="4" id="KW-1185">Reference proteome</keyword>
<dbReference type="Proteomes" id="UP001307849">
    <property type="component" value="Unassembled WGS sequence"/>
</dbReference>
<sequence>MLRIRQTMDTSQVIEWMGGVTDTQLPEPHRHQSLERDSSPKHEGIPFDSSRKRKRSDAAMADHDDDSLLAAKSKRQANQPLHPAPLTLSGLERDSLYPEDSVSENNVVPLPSRSSSPSKNVASTVGSKPRRREMLDQSIPRFDFLSASGRGGLAADEDPEDWVTASLQRLVSHLRGAPCLDSMVCSCVEDVIREQWPYEPWPKCNTPKPECSNPRRHSQEAEFVIEISTVAEKLHSEMTEEMAWVSTTVRILQNVAGFAKQFHPVSATIVTSVHVDQSMFPVVRGVSSQNRSRSPSKKLKTSRSMTSVTEEVLTARADLTVNFDLRSKKLTDIANKLSQKFGTYPTPFINTAKSPFITVECKSQDGSNVGAEFQSTLCGSAMLESWRRWGLPSFQTVIVEAPSLSAESSSWIEYPTVHRKIDSGDGSVEQSAKIDHVFALQVVSFMWSFSVIFVDPRNPAGAEHSRRVLGPFSIGDSRTPTGLYAILRFLDRLYTYKVSVWLPGMLERDTYLLA</sequence>
<evidence type="ECO:0000256" key="1">
    <source>
        <dbReference type="SAM" id="MobiDB-lite"/>
    </source>
</evidence>
<dbReference type="EMBL" id="JAVHJM010000002">
    <property type="protein sequence ID" value="KAK6518298.1"/>
    <property type="molecule type" value="Genomic_DNA"/>
</dbReference>
<dbReference type="InterPro" id="IPR046797">
    <property type="entry name" value="PDDEXK_12"/>
</dbReference>
<feature type="region of interest" description="Disordered" evidence="1">
    <location>
        <begin position="15"/>
        <end position="62"/>
    </location>
</feature>
<protein>
    <recommendedName>
        <fullName evidence="2">PD-(D/E)XK nuclease-like domain-containing protein</fullName>
    </recommendedName>
</protein>
<feature type="domain" description="PD-(D/E)XK nuclease-like" evidence="2">
    <location>
        <begin position="208"/>
        <end position="500"/>
    </location>
</feature>
<evidence type="ECO:0000313" key="4">
    <source>
        <dbReference type="Proteomes" id="UP001307849"/>
    </source>
</evidence>
<dbReference type="AlphaFoldDB" id="A0AAN8NTL8"/>